<name>A0ABT0U265_9BACT</name>
<organism evidence="1 2">
    <name type="scientific">Aporhodopirellula aestuarii</name>
    <dbReference type="NCBI Taxonomy" id="2950107"/>
    <lineage>
        <taxon>Bacteria</taxon>
        <taxon>Pseudomonadati</taxon>
        <taxon>Planctomycetota</taxon>
        <taxon>Planctomycetia</taxon>
        <taxon>Pirellulales</taxon>
        <taxon>Pirellulaceae</taxon>
        <taxon>Aporhodopirellula</taxon>
    </lineage>
</organism>
<sequence>MSVRFTVPVDAPLCSFFFFAFAIVFVGQLDGQELSTPERAAKASSIVDTSTLSGKVMVGYQGWFNADGDGSNLGWTHWAQNRNKPFGPGNVTVDLWPDMTEYDQDERYPTEFQLADGSVAEVFSSANPKTIHRHFRWMQEYDIDGAFVQRFASGLSSQHAREHKNAVLQHAIHESKRYGRVCAVMYDLSGLKEGQLVRVYQDWSTLQSQWKLTDASSYLYHNDKPLVAIWGVGFTDRHVPGAYTLAECRDMIESFKSAGCSVILGVPTGWREQNRDAVTDTDLHEILKLADVISPWTPGRYRTLEQVAKHERETWTPDVKWCEEQHLDLLPVVFPGFSWHNLKGEPLDAIPRLKGQFLWSQIVAAKQAGADMIYVAMFDEVDEGTAIFKCTNEPPVGEGVRFLTYEGLPSDHYLKLVGKAGLILRNEVPASNEIPAMR</sequence>
<protein>
    <submittedName>
        <fullName evidence="1">Glycoside hydrolase family 71/99-like protein</fullName>
    </submittedName>
</protein>
<proteinExistence type="predicted"/>
<gene>
    <name evidence="1" type="ORF">NB063_10140</name>
</gene>
<comment type="caution">
    <text evidence="1">The sequence shown here is derived from an EMBL/GenBank/DDBJ whole genome shotgun (WGS) entry which is preliminary data.</text>
</comment>
<dbReference type="RefSeq" id="WP_250928611.1">
    <property type="nucleotide sequence ID" value="NZ_JAMQBK010000026.1"/>
</dbReference>
<reference evidence="1 2" key="1">
    <citation type="journal article" date="2022" name="Syst. Appl. Microbiol.">
        <title>Rhodopirellula aestuarii sp. nov., a novel member of the genus Rhodopirellula isolated from brackish sediments collected in the Tagus River estuary, Portugal.</title>
        <authorList>
            <person name="Vitorino I.R."/>
            <person name="Klimek D."/>
            <person name="Calusinska M."/>
            <person name="Lobo-da-Cunha A."/>
            <person name="Vasconcelos V."/>
            <person name="Lage O.M."/>
        </authorList>
    </citation>
    <scope>NUCLEOTIDE SEQUENCE [LARGE SCALE GENOMIC DNA]</scope>
    <source>
        <strain evidence="1 2">ICT_H3.1</strain>
    </source>
</reference>
<dbReference type="CDD" id="cd11576">
    <property type="entry name" value="GH99_GH71_like_2"/>
    <property type="match status" value="1"/>
</dbReference>
<dbReference type="Proteomes" id="UP001202961">
    <property type="component" value="Unassembled WGS sequence"/>
</dbReference>
<keyword evidence="2" id="KW-1185">Reference proteome</keyword>
<evidence type="ECO:0000313" key="2">
    <source>
        <dbReference type="Proteomes" id="UP001202961"/>
    </source>
</evidence>
<dbReference type="EMBL" id="JAMQBK010000026">
    <property type="protein sequence ID" value="MCM2370967.1"/>
    <property type="molecule type" value="Genomic_DNA"/>
</dbReference>
<accession>A0ABT0U265</accession>
<dbReference type="Gene3D" id="3.20.20.80">
    <property type="entry name" value="Glycosidases"/>
    <property type="match status" value="1"/>
</dbReference>
<evidence type="ECO:0000313" key="1">
    <source>
        <dbReference type="EMBL" id="MCM2370967.1"/>
    </source>
</evidence>